<dbReference type="RefSeq" id="WP_168436301.1">
    <property type="nucleotide sequence ID" value="NZ_JAAXPC010000024.1"/>
</dbReference>
<evidence type="ECO:0000256" key="3">
    <source>
        <dbReference type="ARBA" id="ARBA00022475"/>
    </source>
</evidence>
<dbReference type="GO" id="GO:0005886">
    <property type="term" value="C:plasma membrane"/>
    <property type="evidence" value="ECO:0007669"/>
    <property type="project" value="UniProtKB-SubCell"/>
</dbReference>
<keyword evidence="6" id="KW-0472">Membrane</keyword>
<dbReference type="EMBL" id="JAAXPC010000024">
    <property type="protein sequence ID" value="NKY04883.1"/>
    <property type="molecule type" value="Genomic_DNA"/>
</dbReference>
<keyword evidence="4" id="KW-0812">Transmembrane</keyword>
<keyword evidence="3" id="KW-1003">Cell membrane</keyword>
<dbReference type="PANTHER" id="PTHR33452">
    <property type="entry name" value="OXIDOREDUCTASE CATD-RELATED"/>
    <property type="match status" value="1"/>
</dbReference>
<organism evidence="8 9">
    <name type="scientific">Gordonia polyisoprenivorans</name>
    <dbReference type="NCBI Taxonomy" id="84595"/>
    <lineage>
        <taxon>Bacteria</taxon>
        <taxon>Bacillati</taxon>
        <taxon>Actinomycetota</taxon>
        <taxon>Actinomycetes</taxon>
        <taxon>Mycobacteriales</taxon>
        <taxon>Gordoniaceae</taxon>
        <taxon>Gordonia</taxon>
    </lineage>
</organism>
<evidence type="ECO:0000256" key="4">
    <source>
        <dbReference type="ARBA" id="ARBA00022692"/>
    </source>
</evidence>
<reference evidence="8 9" key="1">
    <citation type="submission" date="2020-04" db="EMBL/GenBank/DDBJ databases">
        <title>MicrobeNet Type strains.</title>
        <authorList>
            <person name="Nicholson A.C."/>
        </authorList>
    </citation>
    <scope>NUCLEOTIDE SEQUENCE [LARGE SCALE GENOMIC DNA]</scope>
    <source>
        <strain evidence="8 9">ATCC BAA-14</strain>
    </source>
</reference>
<dbReference type="Proteomes" id="UP000563898">
    <property type="component" value="Unassembled WGS sequence"/>
</dbReference>
<dbReference type="InterPro" id="IPR051907">
    <property type="entry name" value="DoxX-like_oxidoreductase"/>
</dbReference>
<evidence type="ECO:0000256" key="7">
    <source>
        <dbReference type="SAM" id="MobiDB-lite"/>
    </source>
</evidence>
<dbReference type="Gene3D" id="1.20.120.20">
    <property type="entry name" value="Apolipoprotein"/>
    <property type="match status" value="1"/>
</dbReference>
<sequence length="350" mass="37770">MILRRIARPMLATVFIASGVDALRKPTGRAEMAGDFIESSLNALPENVSAAVPHDPELLVRINGAVQVGGGLLLATGKFPRIAALGLAGSLVPTTFAGHPFWQETDPAKRNLQRTQFLKNVSLAGGLLIAAADTEGKPSLAWRGKRKASAATAAVTAALPVGAKAGSSAWDSIVERTHEGASVLGEKSEEAAELLRDRAPELTEAARERSTEWADKVRDRAPELAEAARERSTEWADKVRDRAPELAEAARERSTEWADKVRDRAPELTEAARERSTEWADKVRDRAPELAEAARERSTEWAEKIGDRSAEVAELIGDRAPELADSAKSLAATAQDKAEAGRRRWRKAVS</sequence>
<evidence type="ECO:0000256" key="2">
    <source>
        <dbReference type="ARBA" id="ARBA00006679"/>
    </source>
</evidence>
<comment type="similarity">
    <text evidence="2">Belongs to the DoxX family.</text>
</comment>
<gene>
    <name evidence="8" type="ORF">HGA05_25300</name>
</gene>
<dbReference type="SUPFAM" id="SSF58113">
    <property type="entry name" value="Apolipoprotein A-I"/>
    <property type="match status" value="1"/>
</dbReference>
<feature type="region of interest" description="Disordered" evidence="7">
    <location>
        <begin position="200"/>
        <end position="302"/>
    </location>
</feature>
<accession>A0A846WW86</accession>
<comment type="subcellular location">
    <subcellularLocation>
        <location evidence="1">Cell membrane</location>
        <topology evidence="1">Multi-pass membrane protein</topology>
    </subcellularLocation>
</comment>
<name>A0A846WW86_9ACTN</name>
<evidence type="ECO:0000256" key="6">
    <source>
        <dbReference type="ARBA" id="ARBA00023136"/>
    </source>
</evidence>
<dbReference type="Pfam" id="PF07681">
    <property type="entry name" value="DoxX"/>
    <property type="match status" value="1"/>
</dbReference>
<protein>
    <submittedName>
        <fullName evidence="8">DoxX family membrane protein</fullName>
    </submittedName>
</protein>
<evidence type="ECO:0000313" key="8">
    <source>
        <dbReference type="EMBL" id="NKY04883.1"/>
    </source>
</evidence>
<feature type="region of interest" description="Disordered" evidence="7">
    <location>
        <begin position="326"/>
        <end position="350"/>
    </location>
</feature>
<dbReference type="AlphaFoldDB" id="A0A846WW86"/>
<evidence type="ECO:0000256" key="1">
    <source>
        <dbReference type="ARBA" id="ARBA00004651"/>
    </source>
</evidence>
<evidence type="ECO:0000256" key="5">
    <source>
        <dbReference type="ARBA" id="ARBA00022989"/>
    </source>
</evidence>
<dbReference type="PANTHER" id="PTHR33452:SF1">
    <property type="entry name" value="INNER MEMBRANE PROTEIN YPHA-RELATED"/>
    <property type="match status" value="1"/>
</dbReference>
<keyword evidence="5" id="KW-1133">Transmembrane helix</keyword>
<dbReference type="InterPro" id="IPR032808">
    <property type="entry name" value="DoxX"/>
</dbReference>
<comment type="caution">
    <text evidence="8">The sequence shown here is derived from an EMBL/GenBank/DDBJ whole genome shotgun (WGS) entry which is preliminary data.</text>
</comment>
<proteinExistence type="inferred from homology"/>
<evidence type="ECO:0000313" key="9">
    <source>
        <dbReference type="Proteomes" id="UP000563898"/>
    </source>
</evidence>